<keyword evidence="9" id="KW-1185">Reference proteome</keyword>
<dbReference type="Proteomes" id="UP000555407">
    <property type="component" value="Unassembled WGS sequence"/>
</dbReference>
<keyword evidence="4 7" id="KW-1133">Transmembrane helix</keyword>
<feature type="region of interest" description="Disordered" evidence="6">
    <location>
        <begin position="1"/>
        <end position="21"/>
    </location>
</feature>
<comment type="subcellular location">
    <subcellularLocation>
        <location evidence="1">Cell membrane</location>
        <topology evidence="1">Multi-pass membrane protein</topology>
    </subcellularLocation>
</comment>
<feature type="transmembrane region" description="Helical" evidence="7">
    <location>
        <begin position="102"/>
        <end position="127"/>
    </location>
</feature>
<evidence type="ECO:0000256" key="6">
    <source>
        <dbReference type="SAM" id="MobiDB-lite"/>
    </source>
</evidence>
<feature type="transmembrane region" description="Helical" evidence="7">
    <location>
        <begin position="62"/>
        <end position="82"/>
    </location>
</feature>
<name>A0A7X6A4S9_9ACTN</name>
<evidence type="ECO:0000256" key="5">
    <source>
        <dbReference type="ARBA" id="ARBA00023136"/>
    </source>
</evidence>
<proteinExistence type="predicted"/>
<dbReference type="PANTHER" id="PTHR30250">
    <property type="entry name" value="PST FAMILY PREDICTED COLANIC ACID TRANSPORTER"/>
    <property type="match status" value="1"/>
</dbReference>
<feature type="transmembrane region" description="Helical" evidence="7">
    <location>
        <begin position="353"/>
        <end position="373"/>
    </location>
</feature>
<comment type="caution">
    <text evidence="8">The sequence shown here is derived from an EMBL/GenBank/DDBJ whole genome shotgun (WGS) entry which is preliminary data.</text>
</comment>
<accession>A0A7X6A4S9</accession>
<dbReference type="RefSeq" id="WP_167214118.1">
    <property type="nucleotide sequence ID" value="NZ_JAASRO010000001.1"/>
</dbReference>
<evidence type="ECO:0000313" key="9">
    <source>
        <dbReference type="Proteomes" id="UP000555407"/>
    </source>
</evidence>
<feature type="transmembrane region" description="Helical" evidence="7">
    <location>
        <begin position="310"/>
        <end position="333"/>
    </location>
</feature>
<dbReference type="AlphaFoldDB" id="A0A7X6A4S9"/>
<dbReference type="InterPro" id="IPR050833">
    <property type="entry name" value="Poly_Biosynth_Transport"/>
</dbReference>
<feature type="transmembrane region" description="Helical" evidence="7">
    <location>
        <begin position="385"/>
        <end position="403"/>
    </location>
</feature>
<dbReference type="GO" id="GO:0005886">
    <property type="term" value="C:plasma membrane"/>
    <property type="evidence" value="ECO:0007669"/>
    <property type="project" value="UniProtKB-SubCell"/>
</dbReference>
<dbReference type="CDD" id="cd13126">
    <property type="entry name" value="MATE_like_11"/>
    <property type="match status" value="1"/>
</dbReference>
<feature type="transmembrane region" description="Helical" evidence="7">
    <location>
        <begin position="409"/>
        <end position="425"/>
    </location>
</feature>
<keyword evidence="3 7" id="KW-0812">Transmembrane</keyword>
<evidence type="ECO:0000256" key="3">
    <source>
        <dbReference type="ARBA" id="ARBA00022692"/>
    </source>
</evidence>
<evidence type="ECO:0000256" key="7">
    <source>
        <dbReference type="SAM" id="Phobius"/>
    </source>
</evidence>
<reference evidence="8 9" key="1">
    <citation type="submission" date="2020-03" db="EMBL/GenBank/DDBJ databases">
        <title>Sequencing the genomes of 1000 actinobacteria strains.</title>
        <authorList>
            <person name="Klenk H.-P."/>
        </authorList>
    </citation>
    <scope>NUCLEOTIDE SEQUENCE [LARGE SCALE GENOMIC DNA]</scope>
    <source>
        <strain evidence="8 9">DSM 45490</strain>
    </source>
</reference>
<feature type="transmembrane region" description="Helical" evidence="7">
    <location>
        <begin position="133"/>
        <end position="150"/>
    </location>
</feature>
<dbReference type="PANTHER" id="PTHR30250:SF26">
    <property type="entry name" value="PSMA PROTEIN"/>
    <property type="match status" value="1"/>
</dbReference>
<feature type="transmembrane region" description="Helical" evidence="7">
    <location>
        <begin position="170"/>
        <end position="189"/>
    </location>
</feature>
<dbReference type="EMBL" id="JAASRO010000001">
    <property type="protein sequence ID" value="NIK60634.1"/>
    <property type="molecule type" value="Genomic_DNA"/>
</dbReference>
<keyword evidence="5 7" id="KW-0472">Membrane</keyword>
<feature type="transmembrane region" description="Helical" evidence="7">
    <location>
        <begin position="195"/>
        <end position="216"/>
    </location>
</feature>
<evidence type="ECO:0000256" key="2">
    <source>
        <dbReference type="ARBA" id="ARBA00022475"/>
    </source>
</evidence>
<evidence type="ECO:0000313" key="8">
    <source>
        <dbReference type="EMBL" id="NIK60634.1"/>
    </source>
</evidence>
<protein>
    <submittedName>
        <fullName evidence="8">O-antigen/teichoic acid export membrane protein</fullName>
    </submittedName>
</protein>
<organism evidence="8 9">
    <name type="scientific">Kribbella shirazensis</name>
    <dbReference type="NCBI Taxonomy" id="1105143"/>
    <lineage>
        <taxon>Bacteria</taxon>
        <taxon>Bacillati</taxon>
        <taxon>Actinomycetota</taxon>
        <taxon>Actinomycetes</taxon>
        <taxon>Propionibacteriales</taxon>
        <taxon>Kribbellaceae</taxon>
        <taxon>Kribbella</taxon>
    </lineage>
</organism>
<gene>
    <name evidence="8" type="ORF">BJY22_006351</name>
</gene>
<sequence>MTGRHAALGAQHAAPKPHHGAGIRRQIARRLSWGIADQAVSSLGNFLLGVFVARLLGATSLGALGLAFVAYAVALNCSRALATDAVMVRFSAAGNDSWRTAVAAATGVALMVGVAGGAVCLAGGLIWRSHSPGSDAAAAFVALGIVLPGLMLQDSWRSAFFAAGEGAKTFLNDTVWTVLLIGVLAWGAAADIGGGITFAILVFGGTATVAGVFGAWQARIVPRPAHTLSWLSSHRDLGTRFLIENVVLGAGGQIRALVVAATGGLAAAGAIRGAEMLIGPVAALLMGVGQVAVPEAARALTRGRRPLARLCLALSGGLALMGVAWGLVVIVIFPFGPGELVLGAVWPDARVLTLGVIVSYAAGCMHVGPSAGLRALGRADLTMQSQLTVTGLFVGLAAVGAILFDAQGAVWGTVIASVAGIWIWWNRLQKAQRERFTEEEVVEA</sequence>
<keyword evidence="2" id="KW-1003">Cell membrane</keyword>
<evidence type="ECO:0000256" key="1">
    <source>
        <dbReference type="ARBA" id="ARBA00004651"/>
    </source>
</evidence>
<evidence type="ECO:0000256" key="4">
    <source>
        <dbReference type="ARBA" id="ARBA00022989"/>
    </source>
</evidence>